<dbReference type="Pfam" id="PF26421">
    <property type="entry name" value="Avidin_like"/>
    <property type="match status" value="1"/>
</dbReference>
<dbReference type="OrthoDB" id="5684515at2"/>
<proteinExistence type="predicted"/>
<protein>
    <recommendedName>
        <fullName evidence="3">N-acetylglutamate synthase</fullName>
    </recommendedName>
</protein>
<evidence type="ECO:0000313" key="2">
    <source>
        <dbReference type="Proteomes" id="UP000011058"/>
    </source>
</evidence>
<dbReference type="KEGG" id="fae:FAES_3543"/>
<dbReference type="eggNOG" id="COG0590">
    <property type="taxonomic scope" value="Bacteria"/>
</dbReference>
<dbReference type="InterPro" id="IPR058595">
    <property type="entry name" value="Avidin-like"/>
</dbReference>
<name>I0KBP7_9BACT</name>
<dbReference type="AlphaFoldDB" id="I0KBP7"/>
<dbReference type="RefSeq" id="WP_015332649.1">
    <property type="nucleotide sequence ID" value="NC_020054.1"/>
</dbReference>
<organism evidence="1 2">
    <name type="scientific">Fibrella aestuarina BUZ 2</name>
    <dbReference type="NCBI Taxonomy" id="1166018"/>
    <lineage>
        <taxon>Bacteria</taxon>
        <taxon>Pseudomonadati</taxon>
        <taxon>Bacteroidota</taxon>
        <taxon>Cytophagia</taxon>
        <taxon>Cytophagales</taxon>
        <taxon>Spirosomataceae</taxon>
        <taxon>Fibrella</taxon>
    </lineage>
</organism>
<keyword evidence="2" id="KW-1185">Reference proteome</keyword>
<dbReference type="Proteomes" id="UP000011058">
    <property type="component" value="Chromosome"/>
</dbReference>
<accession>I0KBP7</accession>
<evidence type="ECO:0000313" key="1">
    <source>
        <dbReference type="EMBL" id="CCH01550.1"/>
    </source>
</evidence>
<sequence>MNYNNRTFRAVSNTDNGEVTTETLFYYQQESNVIIAIYEGGRVAQGHLMGLVDADGNLTFNYHHINTDGQLMAGHCRSVPEVLPNGKLRLHETWQWTTGDGSSGTSIIDEV</sequence>
<dbReference type="HOGENOM" id="CLU_146218_1_0_10"/>
<reference evidence="1 2" key="1">
    <citation type="journal article" date="2012" name="J. Bacteriol.">
        <title>Genome Sequence of Fibrella aestuarina BUZ 2T, a Filamentous Marine Bacterium.</title>
        <authorList>
            <person name="Filippini M."/>
            <person name="Qi W."/>
            <person name="Blom J."/>
            <person name="Goesmann A."/>
            <person name="Smits T.H."/>
            <person name="Bagheri H.C."/>
        </authorList>
    </citation>
    <scope>NUCLEOTIDE SEQUENCE [LARGE SCALE GENOMIC DNA]</scope>
    <source>
        <strain evidence="2">BUZ 2T</strain>
    </source>
</reference>
<evidence type="ECO:0008006" key="3">
    <source>
        <dbReference type="Google" id="ProtNLM"/>
    </source>
</evidence>
<gene>
    <name evidence="1" type="ORF">FAES_3543</name>
</gene>
<dbReference type="STRING" id="1166018.FAES_3543"/>
<dbReference type="EMBL" id="HE796683">
    <property type="protein sequence ID" value="CCH01550.1"/>
    <property type="molecule type" value="Genomic_DNA"/>
</dbReference>